<keyword evidence="2" id="KW-0472">Membrane</keyword>
<organism evidence="3 4">
    <name type="scientific">Rhodopseudomonas rhenobacensis</name>
    <dbReference type="NCBI Taxonomy" id="87461"/>
    <lineage>
        <taxon>Bacteria</taxon>
        <taxon>Pseudomonadati</taxon>
        <taxon>Pseudomonadota</taxon>
        <taxon>Alphaproteobacteria</taxon>
        <taxon>Hyphomicrobiales</taxon>
        <taxon>Nitrobacteraceae</taxon>
        <taxon>Rhodopseudomonas</taxon>
    </lineage>
</organism>
<keyword evidence="2" id="KW-1133">Transmembrane helix</keyword>
<proteinExistence type="predicted"/>
<dbReference type="RefSeq" id="WP_184256174.1">
    <property type="nucleotide sequence ID" value="NZ_JACHIH010000007.1"/>
</dbReference>
<evidence type="ECO:0000256" key="1">
    <source>
        <dbReference type="SAM" id="MobiDB-lite"/>
    </source>
</evidence>
<dbReference type="Proteomes" id="UP000542353">
    <property type="component" value="Unassembled WGS sequence"/>
</dbReference>
<comment type="caution">
    <text evidence="3">The sequence shown here is derived from an EMBL/GenBank/DDBJ whole genome shotgun (WGS) entry which is preliminary data.</text>
</comment>
<evidence type="ECO:0000313" key="3">
    <source>
        <dbReference type="EMBL" id="MBB5046865.1"/>
    </source>
</evidence>
<evidence type="ECO:0000313" key="4">
    <source>
        <dbReference type="Proteomes" id="UP000542353"/>
    </source>
</evidence>
<accession>A0A7W8DYI0</accession>
<dbReference type="AlphaFoldDB" id="A0A7W8DYI0"/>
<name>A0A7W8DYI0_9BRAD</name>
<dbReference type="EMBL" id="JACHIH010000007">
    <property type="protein sequence ID" value="MBB5046865.1"/>
    <property type="molecule type" value="Genomic_DNA"/>
</dbReference>
<evidence type="ECO:0000256" key="2">
    <source>
        <dbReference type="SAM" id="Phobius"/>
    </source>
</evidence>
<gene>
    <name evidence="3" type="ORF">HNR60_001614</name>
</gene>
<feature type="transmembrane region" description="Helical" evidence="2">
    <location>
        <begin position="41"/>
        <end position="61"/>
    </location>
</feature>
<keyword evidence="4" id="KW-1185">Reference proteome</keyword>
<reference evidence="3 4" key="1">
    <citation type="submission" date="2020-08" db="EMBL/GenBank/DDBJ databases">
        <title>Genomic Encyclopedia of Type Strains, Phase IV (KMG-IV): sequencing the most valuable type-strain genomes for metagenomic binning, comparative biology and taxonomic classification.</title>
        <authorList>
            <person name="Goeker M."/>
        </authorList>
    </citation>
    <scope>NUCLEOTIDE SEQUENCE [LARGE SCALE GENOMIC DNA]</scope>
    <source>
        <strain evidence="3 4">DSM 12706</strain>
    </source>
</reference>
<keyword evidence="2" id="KW-0812">Transmembrane</keyword>
<feature type="compositionally biased region" description="Pro residues" evidence="1">
    <location>
        <begin position="112"/>
        <end position="123"/>
    </location>
</feature>
<protein>
    <submittedName>
        <fullName evidence="3">Uncharacterized protein</fullName>
    </submittedName>
</protein>
<feature type="compositionally biased region" description="Basic and acidic residues" evidence="1">
    <location>
        <begin position="92"/>
        <end position="104"/>
    </location>
</feature>
<sequence length="249" mass="26175">MFGKRYCVAIIEIFLLALAEAGCPLLGGERSLSTRRTTMRAFLMAIVSALRGAFAGAAHIFDWILLSPFRLAGGIVQALTGGGGAAPAQSTERPDPRSALRRAAENAAAAQIPPPPGGYPPGFKPSSAATTTAADRAAGTVFSYSLAVAMDGRRLAMPRAIPPQLRDWLPGLTHAQFETLAEAGPARILAHISGEKLVPGVCAVQRLDDVPLDVSETSKYYKPGSQMGNVFDGLASHEHEQAISFGPRV</sequence>
<feature type="region of interest" description="Disordered" evidence="1">
    <location>
        <begin position="81"/>
        <end position="128"/>
    </location>
</feature>